<dbReference type="AlphaFoldDB" id="V2X004"/>
<dbReference type="EMBL" id="AWSO01001023">
    <property type="protein sequence ID" value="ESK85765.1"/>
    <property type="molecule type" value="Genomic_DNA"/>
</dbReference>
<accession>V2X004</accession>
<keyword evidence="2" id="KW-1185">Reference proteome</keyword>
<dbReference type="Proteomes" id="UP000017559">
    <property type="component" value="Unassembled WGS sequence"/>
</dbReference>
<name>V2X004_MONRO</name>
<protein>
    <submittedName>
        <fullName evidence="1">Uncharacterized protein</fullName>
    </submittedName>
</protein>
<dbReference type="HOGENOM" id="CLU_1161418_0_0_1"/>
<comment type="caution">
    <text evidence="1">The sequence shown here is derived from an EMBL/GenBank/DDBJ whole genome shotgun (WGS) entry which is preliminary data.</text>
</comment>
<evidence type="ECO:0000313" key="2">
    <source>
        <dbReference type="Proteomes" id="UP000017559"/>
    </source>
</evidence>
<reference evidence="1 2" key="1">
    <citation type="journal article" date="2014" name="BMC Genomics">
        <title>Genome and secretome analysis of the hemibiotrophic fungal pathogen, Moniliophthora roreri, which causes frosty pod rot disease of cacao: mechanisms of the biotrophic and necrotrophic phases.</title>
        <authorList>
            <person name="Meinhardt L.W."/>
            <person name="Costa G.G.L."/>
            <person name="Thomazella D.P.T."/>
            <person name="Teixeira P.J.P.L."/>
            <person name="Carazzolle M.F."/>
            <person name="Schuster S.C."/>
            <person name="Carlson J.E."/>
            <person name="Guiltinan M.J."/>
            <person name="Mieczkowski P."/>
            <person name="Farmer A."/>
            <person name="Ramaraj T."/>
            <person name="Crozier J."/>
            <person name="Davis R.E."/>
            <person name="Shao J."/>
            <person name="Melnick R.L."/>
            <person name="Pereira G.A.G."/>
            <person name="Bailey B.A."/>
        </authorList>
    </citation>
    <scope>NUCLEOTIDE SEQUENCE [LARGE SCALE GENOMIC DNA]</scope>
    <source>
        <strain evidence="1 2">MCA 2997</strain>
    </source>
</reference>
<sequence>MPFDARAESSMTLGPVLVFSRPDDIAALAASTNGQDDSSILTALNSDPDDPLAVIYKQLYYSSKPLQQTIPALKAPTMLARVSYRHTFTVLKDLFRKTAIDVGRFSIEERIKYESPFEAITTILQHIPDTEEGGCNVKSISSECFTLIRDIFSSLHKGIFIVERSESGGMLEIQAPLGDKLEEFAAGASVSSVLFSVQRWIYKVFSLELLALRLIHCCQTRFIRSLPDRPFEVKALRSP</sequence>
<gene>
    <name evidence="1" type="ORF">Moror_2443</name>
</gene>
<organism evidence="1 2">
    <name type="scientific">Moniliophthora roreri (strain MCA 2997)</name>
    <name type="common">Cocoa frosty pod rot fungus</name>
    <name type="synonym">Crinipellis roreri</name>
    <dbReference type="NCBI Taxonomy" id="1381753"/>
    <lineage>
        <taxon>Eukaryota</taxon>
        <taxon>Fungi</taxon>
        <taxon>Dikarya</taxon>
        <taxon>Basidiomycota</taxon>
        <taxon>Agaricomycotina</taxon>
        <taxon>Agaricomycetes</taxon>
        <taxon>Agaricomycetidae</taxon>
        <taxon>Agaricales</taxon>
        <taxon>Marasmiineae</taxon>
        <taxon>Marasmiaceae</taxon>
        <taxon>Moniliophthora</taxon>
    </lineage>
</organism>
<proteinExistence type="predicted"/>
<evidence type="ECO:0000313" key="1">
    <source>
        <dbReference type="EMBL" id="ESK85765.1"/>
    </source>
</evidence>
<dbReference type="KEGG" id="mrr:Moror_2443"/>